<evidence type="ECO:0000256" key="9">
    <source>
        <dbReference type="PROSITE-ProRule" id="PRU01049"/>
    </source>
</evidence>
<evidence type="ECO:0000256" key="4">
    <source>
        <dbReference type="ARBA" id="ARBA00022737"/>
    </source>
</evidence>
<keyword evidence="13" id="KW-1185">Reference proteome</keyword>
<accession>A0A918SEP2</accession>
<comment type="similarity">
    <text evidence="1 8 9 10">Belongs to the TRAFAC class TrmE-Era-EngA-EngB-Septin-like GTPase superfamily. EngA (Der) GTPase family.</text>
</comment>
<evidence type="ECO:0000313" key="13">
    <source>
        <dbReference type="Proteomes" id="UP000646579"/>
    </source>
</evidence>
<dbReference type="InterPro" id="IPR031166">
    <property type="entry name" value="G_ENGA"/>
</dbReference>
<reference evidence="12" key="1">
    <citation type="journal article" date="2014" name="Int. J. Syst. Evol. Microbiol.">
        <title>Complete genome sequence of Corynebacterium casei LMG S-19264T (=DSM 44701T), isolated from a smear-ripened cheese.</title>
        <authorList>
            <consortium name="US DOE Joint Genome Institute (JGI-PGF)"/>
            <person name="Walter F."/>
            <person name="Albersmeier A."/>
            <person name="Kalinowski J."/>
            <person name="Ruckert C."/>
        </authorList>
    </citation>
    <scope>NUCLEOTIDE SEQUENCE</scope>
    <source>
        <strain evidence="12">KCTC 32437</strain>
    </source>
</reference>
<feature type="domain" description="EngA-type G" evidence="11">
    <location>
        <begin position="232"/>
        <end position="407"/>
    </location>
</feature>
<dbReference type="PANTHER" id="PTHR43834:SF6">
    <property type="entry name" value="GTPASE DER"/>
    <property type="match status" value="1"/>
</dbReference>
<dbReference type="InterPro" id="IPR027417">
    <property type="entry name" value="P-loop_NTPase"/>
</dbReference>
<dbReference type="InterPro" id="IPR015946">
    <property type="entry name" value="KH_dom-like_a/b"/>
</dbReference>
<dbReference type="NCBIfam" id="TIGR03594">
    <property type="entry name" value="GTPase_EngA"/>
    <property type="match status" value="1"/>
</dbReference>
<organism evidence="12 13">
    <name type="scientific">Devosia pacifica</name>
    <dbReference type="NCBI Taxonomy" id="1335967"/>
    <lineage>
        <taxon>Bacteria</taxon>
        <taxon>Pseudomonadati</taxon>
        <taxon>Pseudomonadota</taxon>
        <taxon>Alphaproteobacteria</taxon>
        <taxon>Hyphomicrobiales</taxon>
        <taxon>Devosiaceae</taxon>
        <taxon>Devosia</taxon>
    </lineage>
</organism>
<dbReference type="PANTHER" id="PTHR43834">
    <property type="entry name" value="GTPASE DER"/>
    <property type="match status" value="1"/>
</dbReference>
<keyword evidence="3 8" id="KW-0690">Ribosome biogenesis</keyword>
<sequence>MNDIETQRQRAHPEAVKIRTLVAGMTVTVAIVGRPNVGKSTLFNRLVGRKIALVDDTPGVTRDRREAEGRIADLRFRILDTAGYEDRTDGSLEDRMRQQTELAIAEADVILFMIDARAGIVPLDERFAQVLRKSGKDVHLIANKVEGRSAEAGLMEAYSLGFGEPVGLSAEHGLGLADLHSIVSQAIDAAAARAERAEQEVHLPAVDVDIVEDELEGEGEEATLRWNPNRYLNVAIVGRPNAGKSTLINRLVGEDRVLVGPEAGITRDSILVPWEWQGRTINLVDTAGIRRRSRVTEKLEKLAVGDSLRSIQYAEVVVLMLDATQPFEKQDLQLADLVEREGRALVIAVNKWDLIEDKQETLANLQEACERLLPQVRGVPLVTLSGLTGRNLDRLMDAIFEIEKSWNAHISTARLNRWLAGMVEGHPPPAVSGRRLKLRYITQAKRRPPSFIVFVSRPDALPSSYVRYLVNGLRDTFGLKGTPIRLWVRASSNNPYDDPTKRRH</sequence>
<dbReference type="CDD" id="cd01895">
    <property type="entry name" value="EngA2"/>
    <property type="match status" value="1"/>
</dbReference>
<dbReference type="PRINTS" id="PR00326">
    <property type="entry name" value="GTP1OBG"/>
</dbReference>
<dbReference type="InterPro" id="IPR016484">
    <property type="entry name" value="GTPase_Der"/>
</dbReference>
<feature type="binding site" evidence="8">
    <location>
        <begin position="80"/>
        <end position="84"/>
    </location>
    <ligand>
        <name>GTP</name>
        <dbReference type="ChEBI" id="CHEBI:37565"/>
        <label>1</label>
    </ligand>
</feature>
<evidence type="ECO:0000256" key="7">
    <source>
        <dbReference type="ARBA" id="ARBA00032345"/>
    </source>
</evidence>
<evidence type="ECO:0000256" key="3">
    <source>
        <dbReference type="ARBA" id="ARBA00022517"/>
    </source>
</evidence>
<evidence type="ECO:0000313" key="12">
    <source>
        <dbReference type="EMBL" id="GHA35195.1"/>
    </source>
</evidence>
<comment type="caution">
    <text evidence="12">The sequence shown here is derived from an EMBL/GenBank/DDBJ whole genome shotgun (WGS) entry which is preliminary data.</text>
</comment>
<dbReference type="GO" id="GO:0042254">
    <property type="term" value="P:ribosome biogenesis"/>
    <property type="evidence" value="ECO:0007669"/>
    <property type="project" value="UniProtKB-KW"/>
</dbReference>
<evidence type="ECO:0000256" key="5">
    <source>
        <dbReference type="ARBA" id="ARBA00022741"/>
    </source>
</evidence>
<dbReference type="InterPro" id="IPR005225">
    <property type="entry name" value="Small_GTP-bd"/>
</dbReference>
<proteinExistence type="inferred from homology"/>
<dbReference type="Pfam" id="PF01926">
    <property type="entry name" value="MMR_HSR1"/>
    <property type="match status" value="2"/>
</dbReference>
<dbReference type="Gene3D" id="3.30.300.20">
    <property type="match status" value="1"/>
</dbReference>
<keyword evidence="5 8" id="KW-0547">Nucleotide-binding</keyword>
<feature type="binding site" evidence="8">
    <location>
        <begin position="143"/>
        <end position="146"/>
    </location>
    <ligand>
        <name>GTP</name>
        <dbReference type="ChEBI" id="CHEBI:37565"/>
        <label>1</label>
    </ligand>
</feature>
<evidence type="ECO:0000256" key="8">
    <source>
        <dbReference type="HAMAP-Rule" id="MF_00195"/>
    </source>
</evidence>
<feature type="binding site" evidence="8">
    <location>
        <begin position="285"/>
        <end position="289"/>
    </location>
    <ligand>
        <name>GTP</name>
        <dbReference type="ChEBI" id="CHEBI:37565"/>
        <label>2</label>
    </ligand>
</feature>
<dbReference type="FunFam" id="3.30.300.20:FF:000004">
    <property type="entry name" value="GTPase Der"/>
    <property type="match status" value="1"/>
</dbReference>
<feature type="binding site" evidence="8">
    <location>
        <begin position="238"/>
        <end position="245"/>
    </location>
    <ligand>
        <name>GTP</name>
        <dbReference type="ChEBI" id="CHEBI:37565"/>
        <label>2</label>
    </ligand>
</feature>
<dbReference type="FunFam" id="3.40.50.300:FF:000040">
    <property type="entry name" value="GTPase Der"/>
    <property type="match status" value="1"/>
</dbReference>
<gene>
    <name evidence="8 12" type="primary">der</name>
    <name evidence="12" type="ORF">GCM10007989_33900</name>
</gene>
<dbReference type="PROSITE" id="PS51712">
    <property type="entry name" value="G_ENGA"/>
    <property type="match status" value="2"/>
</dbReference>
<dbReference type="InterPro" id="IPR032859">
    <property type="entry name" value="KH_dom-like"/>
</dbReference>
<dbReference type="Proteomes" id="UP000646579">
    <property type="component" value="Unassembled WGS sequence"/>
</dbReference>
<evidence type="ECO:0000259" key="11">
    <source>
        <dbReference type="PROSITE" id="PS51712"/>
    </source>
</evidence>
<dbReference type="Pfam" id="PF14714">
    <property type="entry name" value="KH_dom-like"/>
    <property type="match status" value="1"/>
</dbReference>
<evidence type="ECO:0000256" key="6">
    <source>
        <dbReference type="ARBA" id="ARBA00023134"/>
    </source>
</evidence>
<feature type="domain" description="EngA-type G" evidence="11">
    <location>
        <begin position="27"/>
        <end position="191"/>
    </location>
</feature>
<dbReference type="SUPFAM" id="SSF52540">
    <property type="entry name" value="P-loop containing nucleoside triphosphate hydrolases"/>
    <property type="match status" value="2"/>
</dbReference>
<dbReference type="FunFam" id="3.40.50.300:FF:000057">
    <property type="entry name" value="GTPase Der"/>
    <property type="match status" value="1"/>
</dbReference>
<dbReference type="AlphaFoldDB" id="A0A918SEP2"/>
<dbReference type="NCBIfam" id="TIGR00231">
    <property type="entry name" value="small_GTP"/>
    <property type="match status" value="2"/>
</dbReference>
<evidence type="ECO:0000256" key="2">
    <source>
        <dbReference type="ARBA" id="ARBA00020953"/>
    </source>
</evidence>
<evidence type="ECO:0000256" key="1">
    <source>
        <dbReference type="ARBA" id="ARBA00008279"/>
    </source>
</evidence>
<evidence type="ECO:0000256" key="10">
    <source>
        <dbReference type="RuleBase" id="RU004481"/>
    </source>
</evidence>
<dbReference type="Gene3D" id="3.40.50.300">
    <property type="entry name" value="P-loop containing nucleotide triphosphate hydrolases"/>
    <property type="match status" value="2"/>
</dbReference>
<dbReference type="HAMAP" id="MF_00195">
    <property type="entry name" value="GTPase_Der"/>
    <property type="match status" value="1"/>
</dbReference>
<comment type="function">
    <text evidence="8 10">GTPase that plays an essential role in the late steps of ribosome biogenesis.</text>
</comment>
<protein>
    <recommendedName>
        <fullName evidence="2 8">GTPase Der</fullName>
    </recommendedName>
    <alternativeName>
        <fullName evidence="7 8">GTP-binding protein EngA</fullName>
    </alternativeName>
</protein>
<keyword evidence="4 10" id="KW-0677">Repeat</keyword>
<keyword evidence="6 8" id="KW-0342">GTP-binding</keyword>
<dbReference type="CDD" id="cd01894">
    <property type="entry name" value="EngA1"/>
    <property type="match status" value="1"/>
</dbReference>
<dbReference type="EMBL" id="BMZE01000004">
    <property type="protein sequence ID" value="GHA35195.1"/>
    <property type="molecule type" value="Genomic_DNA"/>
</dbReference>
<dbReference type="PIRSF" id="PIRSF006485">
    <property type="entry name" value="GTP-binding_EngA"/>
    <property type="match status" value="1"/>
</dbReference>
<feature type="binding site" evidence="8">
    <location>
        <begin position="350"/>
        <end position="353"/>
    </location>
    <ligand>
        <name>GTP</name>
        <dbReference type="ChEBI" id="CHEBI:37565"/>
        <label>2</label>
    </ligand>
</feature>
<reference evidence="12" key="2">
    <citation type="submission" date="2020-09" db="EMBL/GenBank/DDBJ databases">
        <authorList>
            <person name="Sun Q."/>
            <person name="Kim S."/>
        </authorList>
    </citation>
    <scope>NUCLEOTIDE SEQUENCE</scope>
    <source>
        <strain evidence="12">KCTC 32437</strain>
    </source>
</reference>
<feature type="binding site" evidence="8">
    <location>
        <begin position="33"/>
        <end position="40"/>
    </location>
    <ligand>
        <name>GTP</name>
        <dbReference type="ChEBI" id="CHEBI:37565"/>
        <label>1</label>
    </ligand>
</feature>
<dbReference type="InterPro" id="IPR006073">
    <property type="entry name" value="GTP-bd"/>
</dbReference>
<comment type="subunit">
    <text evidence="8">Associates with the 50S ribosomal subunit.</text>
</comment>
<dbReference type="GO" id="GO:0005525">
    <property type="term" value="F:GTP binding"/>
    <property type="evidence" value="ECO:0007669"/>
    <property type="project" value="UniProtKB-UniRule"/>
</dbReference>
<name>A0A918SEP2_9HYPH</name>